<gene>
    <name evidence="1" type="ORF">H9791_09965</name>
</gene>
<reference evidence="1" key="1">
    <citation type="journal article" date="2021" name="PeerJ">
        <title>Extensive microbial diversity within the chicken gut microbiome revealed by metagenomics and culture.</title>
        <authorList>
            <person name="Gilroy R."/>
            <person name="Ravi A."/>
            <person name="Getino M."/>
            <person name="Pursley I."/>
            <person name="Horton D.L."/>
            <person name="Alikhan N.F."/>
            <person name="Baker D."/>
            <person name="Gharbi K."/>
            <person name="Hall N."/>
            <person name="Watson M."/>
            <person name="Adriaenssens E.M."/>
            <person name="Foster-Nyarko E."/>
            <person name="Jarju S."/>
            <person name="Secka A."/>
            <person name="Antonio M."/>
            <person name="Oren A."/>
            <person name="Chaudhuri R.R."/>
            <person name="La Ragione R."/>
            <person name="Hildebrand F."/>
            <person name="Pallen M.J."/>
        </authorList>
    </citation>
    <scope>NUCLEOTIDE SEQUENCE</scope>
    <source>
        <strain evidence="1">B3-3758</strain>
    </source>
</reference>
<dbReference type="Proteomes" id="UP000824236">
    <property type="component" value="Unassembled WGS sequence"/>
</dbReference>
<reference evidence="1" key="2">
    <citation type="submission" date="2021-04" db="EMBL/GenBank/DDBJ databases">
        <authorList>
            <person name="Gilroy R."/>
        </authorList>
    </citation>
    <scope>NUCLEOTIDE SEQUENCE</scope>
    <source>
        <strain evidence="1">B3-3758</strain>
    </source>
</reference>
<evidence type="ECO:0000313" key="2">
    <source>
        <dbReference type="Proteomes" id="UP000824236"/>
    </source>
</evidence>
<proteinExistence type="predicted"/>
<accession>A0A9E2KHG6</accession>
<organism evidence="1 2">
    <name type="scientific">Candidatus Bacteroides intestinipullorum</name>
    <dbReference type="NCBI Taxonomy" id="2838471"/>
    <lineage>
        <taxon>Bacteria</taxon>
        <taxon>Pseudomonadati</taxon>
        <taxon>Bacteroidota</taxon>
        <taxon>Bacteroidia</taxon>
        <taxon>Bacteroidales</taxon>
        <taxon>Bacteroidaceae</taxon>
        <taxon>Bacteroides</taxon>
    </lineage>
</organism>
<sequence length="133" mass="15485">MKFIRIITMAVLSVMLFSAFTMKGGDKPVYVFGVGASFKDSVVFFTDVQLVDSVTLDRMGFLPEREMYAYQLKNYLEYQKGKSDYTCAIYFSEHKAKLEKELSKVRKQYEKGNAFILEGIKQAEFMFKKPKEY</sequence>
<dbReference type="AlphaFoldDB" id="A0A9E2KHG6"/>
<evidence type="ECO:0000313" key="1">
    <source>
        <dbReference type="EMBL" id="MBU3814806.1"/>
    </source>
</evidence>
<dbReference type="EMBL" id="JAHLFO010000136">
    <property type="protein sequence ID" value="MBU3814806.1"/>
    <property type="molecule type" value="Genomic_DNA"/>
</dbReference>
<protein>
    <submittedName>
        <fullName evidence="1">Uncharacterized protein</fullName>
    </submittedName>
</protein>
<name>A0A9E2KHG6_9BACE</name>
<comment type="caution">
    <text evidence="1">The sequence shown here is derived from an EMBL/GenBank/DDBJ whole genome shotgun (WGS) entry which is preliminary data.</text>
</comment>